<protein>
    <submittedName>
        <fullName evidence="8">Putative integral membrane protein (TIGR00698 family)</fullName>
    </submittedName>
</protein>
<dbReference type="AlphaFoldDB" id="A0A4R8DF03"/>
<dbReference type="PANTHER" id="PTHR30106:SF1">
    <property type="entry name" value="UPF0324 MEMBRANE PROTEIN FN0533"/>
    <property type="match status" value="1"/>
</dbReference>
<proteinExistence type="inferred from homology"/>
<feature type="transmembrane region" description="Helical" evidence="7">
    <location>
        <begin position="253"/>
        <end position="271"/>
    </location>
</feature>
<accession>A0A4R8DF03</accession>
<evidence type="ECO:0000256" key="5">
    <source>
        <dbReference type="ARBA" id="ARBA00022989"/>
    </source>
</evidence>
<dbReference type="RefSeq" id="WP_133995921.1">
    <property type="nucleotide sequence ID" value="NZ_SODV01000002.1"/>
</dbReference>
<comment type="subcellular location">
    <subcellularLocation>
        <location evidence="1">Cell membrane</location>
        <topology evidence="1">Multi-pass membrane protein</topology>
    </subcellularLocation>
</comment>
<feature type="transmembrane region" description="Helical" evidence="7">
    <location>
        <begin position="137"/>
        <end position="157"/>
    </location>
</feature>
<dbReference type="Proteomes" id="UP000294498">
    <property type="component" value="Unassembled WGS sequence"/>
</dbReference>
<keyword evidence="9" id="KW-1185">Reference proteome</keyword>
<evidence type="ECO:0000313" key="8">
    <source>
        <dbReference type="EMBL" id="TDW96025.1"/>
    </source>
</evidence>
<evidence type="ECO:0000256" key="7">
    <source>
        <dbReference type="SAM" id="Phobius"/>
    </source>
</evidence>
<reference evidence="8 9" key="1">
    <citation type="submission" date="2019-03" db="EMBL/GenBank/DDBJ databases">
        <title>Genomic Encyclopedia of Type Strains, Phase IV (KMG-IV): sequencing the most valuable type-strain genomes for metagenomic binning, comparative biology and taxonomic classification.</title>
        <authorList>
            <person name="Goeker M."/>
        </authorList>
    </citation>
    <scope>NUCLEOTIDE SEQUENCE [LARGE SCALE GENOMIC DNA]</scope>
    <source>
        <strain evidence="8 9">DSM 100059</strain>
    </source>
</reference>
<keyword evidence="4 7" id="KW-0812">Transmembrane</keyword>
<gene>
    <name evidence="8" type="ORF">EDB95_3847</name>
</gene>
<feature type="transmembrane region" description="Helical" evidence="7">
    <location>
        <begin position="227"/>
        <end position="247"/>
    </location>
</feature>
<keyword evidence="3" id="KW-1003">Cell membrane</keyword>
<dbReference type="Pfam" id="PF03601">
    <property type="entry name" value="Cons_hypoth698"/>
    <property type="match status" value="1"/>
</dbReference>
<name>A0A4R8DF03_9BACT</name>
<dbReference type="OrthoDB" id="9811391at2"/>
<comment type="similarity">
    <text evidence="2">Belongs to the UPF0324 family.</text>
</comment>
<keyword evidence="6 7" id="KW-0472">Membrane</keyword>
<sequence>MAKKIIFLLGAGVCLLPFMDAGLALLLGFALALCMPHPYPIQHKQWSHVLLQASVVGLGFGLNIHSAVAAGRSGLLLTVASISISLAFGIWLGARLHIGRKATYLISAGTAICGGSAIAAIAPLVSAKESDMSISMGTVFLLNAIALFLFPWVGHLFHLSPAQFGLWAAIAIHDTSSVIGAASRYNPLSVEIATTVKLARALWIIPVSLATLLVMRKRGASSRVRIPWFIFLFILVVLLHTFLPAFIAPFVLFLAKRGLVLTLFLIGTSLSPKVIRQTGVRPLVLGIGVWTLIAVGSLSVILWHA</sequence>
<organism evidence="8 9">
    <name type="scientific">Dinghuibacter silviterrae</name>
    <dbReference type="NCBI Taxonomy" id="1539049"/>
    <lineage>
        <taxon>Bacteria</taxon>
        <taxon>Pseudomonadati</taxon>
        <taxon>Bacteroidota</taxon>
        <taxon>Chitinophagia</taxon>
        <taxon>Chitinophagales</taxon>
        <taxon>Chitinophagaceae</taxon>
        <taxon>Dinghuibacter</taxon>
    </lineage>
</organism>
<dbReference type="EMBL" id="SODV01000002">
    <property type="protein sequence ID" value="TDW96025.1"/>
    <property type="molecule type" value="Genomic_DNA"/>
</dbReference>
<comment type="caution">
    <text evidence="8">The sequence shown here is derived from an EMBL/GenBank/DDBJ whole genome shotgun (WGS) entry which is preliminary data.</text>
</comment>
<feature type="transmembrane region" description="Helical" evidence="7">
    <location>
        <begin position="50"/>
        <end position="68"/>
    </location>
</feature>
<feature type="transmembrane region" description="Helical" evidence="7">
    <location>
        <begin position="283"/>
        <end position="303"/>
    </location>
</feature>
<dbReference type="PANTHER" id="PTHR30106">
    <property type="entry name" value="INNER MEMBRANE PROTEIN YEIH-RELATED"/>
    <property type="match status" value="1"/>
</dbReference>
<evidence type="ECO:0000256" key="4">
    <source>
        <dbReference type="ARBA" id="ARBA00022692"/>
    </source>
</evidence>
<evidence type="ECO:0000256" key="2">
    <source>
        <dbReference type="ARBA" id="ARBA00007977"/>
    </source>
</evidence>
<dbReference type="InterPro" id="IPR018383">
    <property type="entry name" value="UPF0324_pro"/>
</dbReference>
<feature type="transmembrane region" description="Helical" evidence="7">
    <location>
        <begin position="104"/>
        <end position="125"/>
    </location>
</feature>
<dbReference type="GO" id="GO:0005886">
    <property type="term" value="C:plasma membrane"/>
    <property type="evidence" value="ECO:0007669"/>
    <property type="project" value="UniProtKB-SubCell"/>
</dbReference>
<evidence type="ECO:0000256" key="6">
    <source>
        <dbReference type="ARBA" id="ARBA00023136"/>
    </source>
</evidence>
<evidence type="ECO:0000256" key="3">
    <source>
        <dbReference type="ARBA" id="ARBA00022475"/>
    </source>
</evidence>
<evidence type="ECO:0000313" key="9">
    <source>
        <dbReference type="Proteomes" id="UP000294498"/>
    </source>
</evidence>
<keyword evidence="5 7" id="KW-1133">Transmembrane helix</keyword>
<evidence type="ECO:0000256" key="1">
    <source>
        <dbReference type="ARBA" id="ARBA00004651"/>
    </source>
</evidence>
<feature type="transmembrane region" description="Helical" evidence="7">
    <location>
        <begin position="75"/>
        <end position="98"/>
    </location>
</feature>
<feature type="transmembrane region" description="Helical" evidence="7">
    <location>
        <begin position="198"/>
        <end position="215"/>
    </location>
</feature>